<dbReference type="RefSeq" id="XP_062698875.1">
    <property type="nucleotide sequence ID" value="XM_062842891.1"/>
</dbReference>
<feature type="domain" description="Centrosomin N-terminal motif 1" evidence="5">
    <location>
        <begin position="70"/>
        <end position="99"/>
    </location>
</feature>
<keyword evidence="7" id="KW-1185">Reference proteome</keyword>
<dbReference type="InterPro" id="IPR042791">
    <property type="entry name" value="CDK5RAP2"/>
</dbReference>
<evidence type="ECO:0000313" key="6">
    <source>
        <dbReference type="EnsemblMetazoa" id="AALFPA23_015166.P21989"/>
    </source>
</evidence>
<feature type="compositionally biased region" description="Polar residues" evidence="4">
    <location>
        <begin position="1045"/>
        <end position="1055"/>
    </location>
</feature>
<feature type="coiled-coil region" evidence="3">
    <location>
        <begin position="699"/>
        <end position="796"/>
    </location>
</feature>
<feature type="coiled-coil region" evidence="3">
    <location>
        <begin position="826"/>
        <end position="987"/>
    </location>
</feature>
<evidence type="ECO:0000313" key="7">
    <source>
        <dbReference type="Proteomes" id="UP000069940"/>
    </source>
</evidence>
<proteinExistence type="predicted"/>
<feature type="compositionally biased region" description="Basic and acidic residues" evidence="4">
    <location>
        <begin position="394"/>
        <end position="403"/>
    </location>
</feature>
<evidence type="ECO:0000256" key="1">
    <source>
        <dbReference type="ARBA" id="ARBA00004496"/>
    </source>
</evidence>
<reference evidence="6" key="2">
    <citation type="submission" date="2025-05" db="UniProtKB">
        <authorList>
            <consortium name="EnsemblMetazoa"/>
        </authorList>
    </citation>
    <scope>IDENTIFICATION</scope>
    <source>
        <strain evidence="6">Foshan</strain>
    </source>
</reference>
<dbReference type="EnsemblMetazoa" id="AALFPA23_015166.R21989">
    <property type="protein sequence ID" value="AALFPA23_015166.P21989"/>
    <property type="gene ID" value="AALFPA23_015166"/>
</dbReference>
<feature type="region of interest" description="Disordered" evidence="4">
    <location>
        <begin position="105"/>
        <end position="130"/>
    </location>
</feature>
<feature type="coiled-coil region" evidence="3">
    <location>
        <begin position="143"/>
        <end position="219"/>
    </location>
</feature>
<name>A0ABM1Z524_AEDAL</name>
<feature type="coiled-coil region" evidence="3">
    <location>
        <begin position="279"/>
        <end position="313"/>
    </location>
</feature>
<evidence type="ECO:0000256" key="4">
    <source>
        <dbReference type="SAM" id="MobiDB-lite"/>
    </source>
</evidence>
<dbReference type="Proteomes" id="UP000069940">
    <property type="component" value="Unassembled WGS sequence"/>
</dbReference>
<feature type="region of interest" description="Disordered" evidence="4">
    <location>
        <begin position="33"/>
        <end position="72"/>
    </location>
</feature>
<reference evidence="7" key="1">
    <citation type="journal article" date="2015" name="Proc. Natl. Acad. Sci. U.S.A.">
        <title>Genome sequence of the Asian Tiger mosquito, Aedes albopictus, reveals insights into its biology, genetics, and evolution.</title>
        <authorList>
            <person name="Chen X.G."/>
            <person name="Jiang X."/>
            <person name="Gu J."/>
            <person name="Xu M."/>
            <person name="Wu Y."/>
            <person name="Deng Y."/>
            <person name="Zhang C."/>
            <person name="Bonizzoni M."/>
            <person name="Dermauw W."/>
            <person name="Vontas J."/>
            <person name="Armbruster P."/>
            <person name="Huang X."/>
            <person name="Yang Y."/>
            <person name="Zhang H."/>
            <person name="He W."/>
            <person name="Peng H."/>
            <person name="Liu Y."/>
            <person name="Wu K."/>
            <person name="Chen J."/>
            <person name="Lirakis M."/>
            <person name="Topalis P."/>
            <person name="Van Leeuwen T."/>
            <person name="Hall A.B."/>
            <person name="Jiang X."/>
            <person name="Thorpe C."/>
            <person name="Mueller R.L."/>
            <person name="Sun C."/>
            <person name="Waterhouse R.M."/>
            <person name="Yan G."/>
            <person name="Tu Z.J."/>
            <person name="Fang X."/>
            <person name="James A.A."/>
        </authorList>
    </citation>
    <scope>NUCLEOTIDE SEQUENCE [LARGE SCALE GENOMIC DNA]</scope>
    <source>
        <strain evidence="7">Foshan</strain>
    </source>
</reference>
<protein>
    <recommendedName>
        <fullName evidence="5">Centrosomin N-terminal motif 1 domain-containing protein</fullName>
    </recommendedName>
</protein>
<sequence>MSASNVEEGNNQTWDETNLSQVRECLATFRESIGSPGQQDATMDNSYTMGFRSPSMNALAGQSSPGQGRSLREYEEQMSALRKENFNLKLRIYFLEENAGIGGGGGSGGNTSGGANTGTGAGITGHGSPTDGTIAPESLFKQNIDLKVELESLRKDLQEKQDLLCQAAKAMEMMEESQRKAEHHHREVLSDMEHRLEMLQQEIKQMEAADRQHQHQQQEQHHTHTANITRSALNDTNLLDILEKQQHLELNVVDKLQALDMDNVIRQCRAQNEELWRQVGDLNRQLEEKQHKLNTLEVQLSEMRYECAELRDKLEENDRSTSDAEVLRLKKDLFQAKSELAEKLCQLDDTEVKLKEKSAELFKTAKMVEKLVKTITELEKENARLKRNSSPELKAPDPVKKIVSDPGSANHPSATGAPMEQPIFDQNQQIVSQDEYDSLCLRLKALQTKNDSLIQKLTSNSNDRNENIIIKQLNEELIQARDEAEKSQRWRKECVDLCAISTARLEELAGFLDSLLRNEEFSGTLSIARRKAIRKAVDRSLDLSRSLNMSISVTRFSLPENSFANLSSLTGFLNGTDRSLILEDDADKENQGSAEKVIASLKAENRELRGQLEGRGSAKKAGHAEVRKKLIPLMTEPVSDSEAWSEPDRDVSLARIGLEERSSLTNSGGKGKNISARGLGGVLQEFSSTSENEGNGSHLRKQGAELKQLQEAVQEKDSKILEIQTRMVDLDNKLQEEKMKAARTQMELENTRHVNQRLEKENNEQSSSMKNNVKRLEELSREIHQKDEFIEKLKKDRDQAFVDLRVALMKHDSLKAEYQDCQQKHKTQIDSLLAQERQRLEQLRQDLTESFNSQLKAKQASFEASLEESYISKNIYLEKVKELEELHIRLEDAHLNLLNMTEIEGKMKQQVTEAENSIQKMRKALDEATLQTSKAALERTKAMNEKRLLEDELQHVQQDLEAVKAEKNELNARLVEVQARLQQVQRLPPQRLNSSSGAECSTASGYASEEFLSVANRKAKVEPGLRVENSSPDLGIESDAGRLSNPETNPRTSAATGGEGALSPARPLLKTLELTKSMSDLLMDPKQEANPELNSSAQATADSTRSVVHDCAKIEADFAELKRRYKQTRRHLELAYDSIKSSNKRKEQLERDIKQQIQKTNVVLKTVRTNMTNELEKSGSGSALPQTTETGRKS</sequence>
<comment type="subcellular location">
    <subcellularLocation>
        <location evidence="1">Cytoplasm</location>
    </subcellularLocation>
</comment>
<evidence type="ECO:0000256" key="3">
    <source>
        <dbReference type="SAM" id="Coils"/>
    </source>
</evidence>
<feature type="compositionally biased region" description="Gly residues" evidence="4">
    <location>
        <begin position="105"/>
        <end position="125"/>
    </location>
</feature>
<feature type="region of interest" description="Disordered" evidence="4">
    <location>
        <begin position="1023"/>
        <end position="1066"/>
    </location>
</feature>
<dbReference type="PANTHER" id="PTHR46930">
    <property type="entry name" value="CDK5 REGULATORY SUBUNIT-ASSOCIATED PROTEIN 2"/>
    <property type="match status" value="1"/>
</dbReference>
<feature type="region of interest" description="Disordered" evidence="4">
    <location>
        <begin position="1171"/>
        <end position="1194"/>
    </location>
</feature>
<feature type="domain" description="Centrosomin N-terminal motif 1" evidence="5">
    <location>
        <begin position="137"/>
        <end position="172"/>
    </location>
</feature>
<evidence type="ECO:0000259" key="5">
    <source>
        <dbReference type="Pfam" id="PF07989"/>
    </source>
</evidence>
<feature type="compositionally biased region" description="Polar residues" evidence="4">
    <location>
        <begin position="35"/>
        <end position="67"/>
    </location>
</feature>
<dbReference type="PANTHER" id="PTHR46930:SF1">
    <property type="entry name" value="CDK5 REGULATORY SUBUNIT-ASSOCIATED PROTEIN 2"/>
    <property type="match status" value="1"/>
</dbReference>
<organism evidence="6 7">
    <name type="scientific">Aedes albopictus</name>
    <name type="common">Asian tiger mosquito</name>
    <name type="synonym">Stegomyia albopicta</name>
    <dbReference type="NCBI Taxonomy" id="7160"/>
    <lineage>
        <taxon>Eukaryota</taxon>
        <taxon>Metazoa</taxon>
        <taxon>Ecdysozoa</taxon>
        <taxon>Arthropoda</taxon>
        <taxon>Hexapoda</taxon>
        <taxon>Insecta</taxon>
        <taxon>Pterygota</taxon>
        <taxon>Neoptera</taxon>
        <taxon>Endopterygota</taxon>
        <taxon>Diptera</taxon>
        <taxon>Nematocera</taxon>
        <taxon>Culicoidea</taxon>
        <taxon>Culicidae</taxon>
        <taxon>Culicinae</taxon>
        <taxon>Aedini</taxon>
        <taxon>Aedes</taxon>
        <taxon>Stegomyia</taxon>
    </lineage>
</organism>
<feature type="coiled-coil region" evidence="3">
    <location>
        <begin position="1111"/>
        <end position="1159"/>
    </location>
</feature>
<keyword evidence="2" id="KW-0963">Cytoplasm</keyword>
<dbReference type="InterPro" id="IPR012943">
    <property type="entry name" value="Cnn_1N"/>
</dbReference>
<feature type="region of interest" description="Disordered" evidence="4">
    <location>
        <begin position="386"/>
        <end position="417"/>
    </location>
</feature>
<dbReference type="GeneID" id="134284228"/>
<accession>A0ABM1Z524</accession>
<dbReference type="Pfam" id="PF07989">
    <property type="entry name" value="Cnn_1N"/>
    <property type="match status" value="2"/>
</dbReference>
<keyword evidence="3" id="KW-0175">Coiled coil</keyword>
<evidence type="ECO:0000256" key="2">
    <source>
        <dbReference type="ARBA" id="ARBA00022490"/>
    </source>
</evidence>